<dbReference type="AlphaFoldDB" id="A0A2S7J1B0"/>
<evidence type="ECO:0000313" key="3">
    <source>
        <dbReference type="Proteomes" id="UP000238493"/>
    </source>
</evidence>
<keyword evidence="1" id="KW-1133">Transmembrane helix</keyword>
<gene>
    <name evidence="2" type="ORF">C3731_08530</name>
</gene>
<keyword evidence="1" id="KW-0472">Membrane</keyword>
<keyword evidence="3" id="KW-1185">Reference proteome</keyword>
<dbReference type="OrthoDB" id="8117118at2"/>
<sequence>MMAFDTVLYALSWLLLVFFGGQILIFIGLVLWNVWTDAVKPRLIPAADIDRVAADIIANYSDPELEAFARHQRAWNRSDSAEQTYWHRVRKAIRQRLEKR</sequence>
<dbReference type="EMBL" id="PTRC01000013">
    <property type="protein sequence ID" value="PQA74041.1"/>
    <property type="molecule type" value="Genomic_DNA"/>
</dbReference>
<keyword evidence="1" id="KW-0812">Transmembrane</keyword>
<organism evidence="2 3">
    <name type="scientific">Brucella oryzae</name>
    <dbReference type="NCBI Taxonomy" id="335286"/>
    <lineage>
        <taxon>Bacteria</taxon>
        <taxon>Pseudomonadati</taxon>
        <taxon>Pseudomonadota</taxon>
        <taxon>Alphaproteobacteria</taxon>
        <taxon>Hyphomicrobiales</taxon>
        <taxon>Brucellaceae</taxon>
        <taxon>Brucella/Ochrobactrum group</taxon>
        <taxon>Brucella</taxon>
    </lineage>
</organism>
<dbReference type="RefSeq" id="WP_104755279.1">
    <property type="nucleotide sequence ID" value="NZ_JBHEEO010000022.1"/>
</dbReference>
<feature type="transmembrane region" description="Helical" evidence="1">
    <location>
        <begin position="6"/>
        <end position="32"/>
    </location>
</feature>
<evidence type="ECO:0000313" key="2">
    <source>
        <dbReference type="EMBL" id="PQA74041.1"/>
    </source>
</evidence>
<dbReference type="Proteomes" id="UP000238493">
    <property type="component" value="Unassembled WGS sequence"/>
</dbReference>
<reference evidence="2 3" key="1">
    <citation type="submission" date="2018-02" db="EMBL/GenBank/DDBJ databases">
        <title>Draft genome sequence of Ochrobactrum oryzae found in Brazil.</title>
        <authorList>
            <person name="Cerdeira L."/>
            <person name="Andrade F."/>
            <person name="Zacariotto T."/>
            <person name="Barbosa B."/>
            <person name="Santos S."/>
            <person name="Cassetari V."/>
            <person name="Lincopan N."/>
        </authorList>
    </citation>
    <scope>NUCLEOTIDE SEQUENCE [LARGE SCALE GENOMIC DNA]</scope>
    <source>
        <strain evidence="2 3">OA447</strain>
    </source>
</reference>
<name>A0A2S7J1B0_9HYPH</name>
<evidence type="ECO:0000256" key="1">
    <source>
        <dbReference type="SAM" id="Phobius"/>
    </source>
</evidence>
<accession>A0A2S7J1B0</accession>
<proteinExistence type="predicted"/>
<protein>
    <submittedName>
        <fullName evidence="2">Uncharacterized protein</fullName>
    </submittedName>
</protein>
<comment type="caution">
    <text evidence="2">The sequence shown here is derived from an EMBL/GenBank/DDBJ whole genome shotgun (WGS) entry which is preliminary data.</text>
</comment>